<keyword evidence="1" id="KW-0678">Repressor</keyword>
<keyword evidence="4" id="KW-0804">Transcription</keyword>
<dbReference type="PANTHER" id="PTHR30055:SF151">
    <property type="entry name" value="TRANSCRIPTIONAL REGULATORY PROTEIN"/>
    <property type="match status" value="1"/>
</dbReference>
<dbReference type="EMBL" id="JBHUEE010000005">
    <property type="protein sequence ID" value="MFD1718343.1"/>
    <property type="molecule type" value="Genomic_DNA"/>
</dbReference>
<keyword evidence="2" id="KW-0805">Transcription regulation</keyword>
<evidence type="ECO:0000256" key="4">
    <source>
        <dbReference type="ARBA" id="ARBA00023163"/>
    </source>
</evidence>
<dbReference type="Proteomes" id="UP001597277">
    <property type="component" value="Unassembled WGS sequence"/>
</dbReference>
<reference evidence="8" key="1">
    <citation type="journal article" date="2019" name="Int. J. Syst. Evol. Microbiol.">
        <title>The Global Catalogue of Microorganisms (GCM) 10K type strain sequencing project: providing services to taxonomists for standard genome sequencing and annotation.</title>
        <authorList>
            <consortium name="The Broad Institute Genomics Platform"/>
            <consortium name="The Broad Institute Genome Sequencing Center for Infectious Disease"/>
            <person name="Wu L."/>
            <person name="Ma J."/>
        </authorList>
    </citation>
    <scope>NUCLEOTIDE SEQUENCE [LARGE SCALE GENOMIC DNA]</scope>
    <source>
        <strain evidence="8">JCM 17130</strain>
    </source>
</reference>
<evidence type="ECO:0000259" key="6">
    <source>
        <dbReference type="PROSITE" id="PS50977"/>
    </source>
</evidence>
<dbReference type="InterPro" id="IPR036271">
    <property type="entry name" value="Tet_transcr_reg_TetR-rel_C_sf"/>
</dbReference>
<accession>A0ABW4L4F7</accession>
<dbReference type="InterPro" id="IPR001647">
    <property type="entry name" value="HTH_TetR"/>
</dbReference>
<dbReference type="SUPFAM" id="SSF48498">
    <property type="entry name" value="Tetracyclin repressor-like, C-terminal domain"/>
    <property type="match status" value="1"/>
</dbReference>
<evidence type="ECO:0000256" key="1">
    <source>
        <dbReference type="ARBA" id="ARBA00022491"/>
    </source>
</evidence>
<dbReference type="InterPro" id="IPR003012">
    <property type="entry name" value="Tet_transcr_reg_TetR"/>
</dbReference>
<gene>
    <name evidence="7" type="ORF">ACFSE6_10890</name>
</gene>
<dbReference type="Gene3D" id="1.10.10.60">
    <property type="entry name" value="Homeodomain-like"/>
    <property type="match status" value="1"/>
</dbReference>
<evidence type="ECO:0000256" key="2">
    <source>
        <dbReference type="ARBA" id="ARBA00023015"/>
    </source>
</evidence>
<keyword evidence="8" id="KW-1185">Reference proteome</keyword>
<evidence type="ECO:0000313" key="8">
    <source>
        <dbReference type="Proteomes" id="UP001597277"/>
    </source>
</evidence>
<dbReference type="SUPFAM" id="SSF46689">
    <property type="entry name" value="Homeodomain-like"/>
    <property type="match status" value="1"/>
</dbReference>
<dbReference type="PROSITE" id="PS50977">
    <property type="entry name" value="HTH_TETR_2"/>
    <property type="match status" value="1"/>
</dbReference>
<dbReference type="InterPro" id="IPR009057">
    <property type="entry name" value="Homeodomain-like_sf"/>
</dbReference>
<evidence type="ECO:0000256" key="5">
    <source>
        <dbReference type="PROSITE-ProRule" id="PRU00335"/>
    </source>
</evidence>
<dbReference type="InterPro" id="IPR004111">
    <property type="entry name" value="Repressor_TetR_C"/>
</dbReference>
<comment type="caution">
    <text evidence="7">The sequence shown here is derived from an EMBL/GenBank/DDBJ whole genome shotgun (WGS) entry which is preliminary data.</text>
</comment>
<dbReference type="Pfam" id="PF02909">
    <property type="entry name" value="TetR_C_1"/>
    <property type="match status" value="1"/>
</dbReference>
<keyword evidence="3 5" id="KW-0238">DNA-binding</keyword>
<name>A0ABW4L4F7_9MICO</name>
<sequence length="217" mass="24064">MSRTPRLTREAIVDAAVAVADQGGVPQVSMRNVGRRLGVEAMSLYHHVHGKDELLDALADWFYTRIDVPDPRRPWRTSMRERALSARAVLADHPWGVGLIESRGNPGPALLRHHEAVLACLRQNGFSVPLAAHAFSVLDAYVYGFVVSEAGLPVGADGMEPVLDHMEDVLPEGEYPHLRELMAFHMRGRDYRYGEEFEPGLELILDGLEQRLGHGSA</sequence>
<dbReference type="RefSeq" id="WP_388006445.1">
    <property type="nucleotide sequence ID" value="NZ_JBHUEE010000005.1"/>
</dbReference>
<evidence type="ECO:0000313" key="7">
    <source>
        <dbReference type="EMBL" id="MFD1718343.1"/>
    </source>
</evidence>
<protein>
    <submittedName>
        <fullName evidence="7">TetR/AcrR family transcriptional regulator C-terminal domain-containing protein</fullName>
    </submittedName>
</protein>
<proteinExistence type="predicted"/>
<dbReference type="Gene3D" id="1.10.357.10">
    <property type="entry name" value="Tetracycline Repressor, domain 2"/>
    <property type="match status" value="1"/>
</dbReference>
<organism evidence="7 8">
    <name type="scientific">Georgenia deserti</name>
    <dbReference type="NCBI Taxonomy" id="2093781"/>
    <lineage>
        <taxon>Bacteria</taxon>
        <taxon>Bacillati</taxon>
        <taxon>Actinomycetota</taxon>
        <taxon>Actinomycetes</taxon>
        <taxon>Micrococcales</taxon>
        <taxon>Bogoriellaceae</taxon>
        <taxon>Georgenia</taxon>
    </lineage>
</organism>
<dbReference type="PRINTS" id="PR00400">
    <property type="entry name" value="TETREPRESSOR"/>
</dbReference>
<feature type="domain" description="HTH tetR-type" evidence="6">
    <location>
        <begin position="6"/>
        <end position="66"/>
    </location>
</feature>
<dbReference type="PANTHER" id="PTHR30055">
    <property type="entry name" value="HTH-TYPE TRANSCRIPTIONAL REGULATOR RUTR"/>
    <property type="match status" value="1"/>
</dbReference>
<dbReference type="Pfam" id="PF00440">
    <property type="entry name" value="TetR_N"/>
    <property type="match status" value="1"/>
</dbReference>
<feature type="DNA-binding region" description="H-T-H motif" evidence="5">
    <location>
        <begin position="29"/>
        <end position="48"/>
    </location>
</feature>
<dbReference type="InterPro" id="IPR050109">
    <property type="entry name" value="HTH-type_TetR-like_transc_reg"/>
</dbReference>
<evidence type="ECO:0000256" key="3">
    <source>
        <dbReference type="ARBA" id="ARBA00023125"/>
    </source>
</evidence>